<name>A0AAD5VNM4_9AGAR</name>
<comment type="caution">
    <text evidence="1">The sequence shown here is derived from an EMBL/GenBank/DDBJ whole genome shotgun (WGS) entry which is preliminary data.</text>
</comment>
<evidence type="ECO:0000313" key="1">
    <source>
        <dbReference type="EMBL" id="KAJ3562389.1"/>
    </source>
</evidence>
<dbReference type="AlphaFoldDB" id="A0AAD5VNM4"/>
<proteinExistence type="predicted"/>
<gene>
    <name evidence="1" type="ORF">NP233_g9605</name>
</gene>
<reference evidence="1" key="1">
    <citation type="submission" date="2022-07" db="EMBL/GenBank/DDBJ databases">
        <title>Genome Sequence of Leucocoprinus birnbaumii.</title>
        <authorList>
            <person name="Buettner E."/>
        </authorList>
    </citation>
    <scope>NUCLEOTIDE SEQUENCE</scope>
    <source>
        <strain evidence="1">VT141</strain>
    </source>
</reference>
<protein>
    <submittedName>
        <fullName evidence="1">Uncharacterized protein</fullName>
    </submittedName>
</protein>
<dbReference type="EMBL" id="JANIEX010000875">
    <property type="protein sequence ID" value="KAJ3562389.1"/>
    <property type="molecule type" value="Genomic_DNA"/>
</dbReference>
<dbReference type="Proteomes" id="UP001213000">
    <property type="component" value="Unassembled WGS sequence"/>
</dbReference>
<keyword evidence="2" id="KW-1185">Reference proteome</keyword>
<evidence type="ECO:0000313" key="2">
    <source>
        <dbReference type="Proteomes" id="UP001213000"/>
    </source>
</evidence>
<organism evidence="1 2">
    <name type="scientific">Leucocoprinus birnbaumii</name>
    <dbReference type="NCBI Taxonomy" id="56174"/>
    <lineage>
        <taxon>Eukaryota</taxon>
        <taxon>Fungi</taxon>
        <taxon>Dikarya</taxon>
        <taxon>Basidiomycota</taxon>
        <taxon>Agaricomycotina</taxon>
        <taxon>Agaricomycetes</taxon>
        <taxon>Agaricomycetidae</taxon>
        <taxon>Agaricales</taxon>
        <taxon>Agaricineae</taxon>
        <taxon>Agaricaceae</taxon>
        <taxon>Leucocoprinus</taxon>
    </lineage>
</organism>
<sequence>METTAIPNSSHDLPVPSSLVEDQITEFKITKNLKVENVVYITAALEYWSVPTAATGKTAYILDLRDNPPECLKDGSKRMDSFIRHECQDSLTGAVNNEEVDVLILDDKISRAESPGYVPRNDALMGCRDTVPGWRYSAQGFSFSFGTDSSFAFCHYTSTTYLVSDTDYKSEPASLRNWQMCWSLNG</sequence>
<accession>A0AAD5VNM4</accession>